<gene>
    <name evidence="9" type="primary">gluQRS</name>
    <name evidence="9" type="ORF">JO391_06440</name>
</gene>
<keyword evidence="5 7" id="KW-0067">ATP-binding</keyword>
<keyword evidence="6 7" id="KW-0030">Aminoacyl-tRNA synthetase</keyword>
<dbReference type="InterPro" id="IPR014729">
    <property type="entry name" value="Rossmann-like_a/b/a_fold"/>
</dbReference>
<protein>
    <submittedName>
        <fullName evidence="9">tRNA glutamyl-Q(34) synthetase GluQRS</fullName>
        <ecNumber evidence="9">6.1.1.-</ecNumber>
    </submittedName>
</protein>
<name>A0A8G1ECZ1_9RHOB</name>
<dbReference type="Proteomes" id="UP000826300">
    <property type="component" value="Chromosome"/>
</dbReference>
<evidence type="ECO:0000256" key="1">
    <source>
        <dbReference type="ARBA" id="ARBA00022598"/>
    </source>
</evidence>
<comment type="similarity">
    <text evidence="7">Belongs to the class-I aminoacyl-tRNA synthetase family.</text>
</comment>
<dbReference type="EMBL" id="CP069370">
    <property type="protein sequence ID" value="QYZ71140.1"/>
    <property type="molecule type" value="Genomic_DNA"/>
</dbReference>
<dbReference type="Gene3D" id="3.40.50.620">
    <property type="entry name" value="HUPs"/>
    <property type="match status" value="1"/>
</dbReference>
<accession>A0A8G1ECZ1</accession>
<keyword evidence="1 7" id="KW-0436">Ligase</keyword>
<dbReference type="GO" id="GO:0004818">
    <property type="term" value="F:glutamate-tRNA ligase activity"/>
    <property type="evidence" value="ECO:0007669"/>
    <property type="project" value="TreeGrafter"/>
</dbReference>
<reference evidence="9" key="1">
    <citation type="submission" date="2021-02" db="EMBL/GenBank/DDBJ databases">
        <title>Rhodobacter shimadae sp. nov., an aerobic anoxygenic phototrophic bacterium isolated from a hot spring.</title>
        <authorList>
            <person name="Muramatsu S."/>
            <person name="Haruta S."/>
            <person name="Hirose S."/>
            <person name="Hanada S."/>
        </authorList>
    </citation>
    <scope>NUCLEOTIDE SEQUENCE</scope>
    <source>
        <strain evidence="9">N10</strain>
    </source>
</reference>
<dbReference type="PRINTS" id="PR00987">
    <property type="entry name" value="TRNASYNTHGLU"/>
</dbReference>
<dbReference type="RefSeq" id="WP_220663486.1">
    <property type="nucleotide sequence ID" value="NZ_CP069370.1"/>
</dbReference>
<sequence length="306" mass="34294">MAFVTRFAPSPTGPLHLGHAYSALLAHDMARYEGGSFLLRMEDIDRQRSRPDWERQILDDLAWLGIVWDAEPMRQSERQPAYDKALNDLWLAGLLYPCTCSRRDIEAALSAPQEGVDLPTGPDGPVYPGTCRNRMNWERTFPDGHDRPRDATLRLEVACIGPQHFQHRIDTPDGGWHSYAGYVETGIGPGGAKGLIEFTPDDICKQVGDFVVARKDMGTSYHLSVVVDDAEQGVTHVVRGADLSEATRIHVMLQRLLNLPTPAYHHHRLIRDDNGKRLAKRDDARALAKYRAEGATPQDIRRMVGL</sequence>
<dbReference type="Pfam" id="PF00749">
    <property type="entry name" value="tRNA-synt_1c"/>
    <property type="match status" value="2"/>
</dbReference>
<keyword evidence="4" id="KW-0862">Zinc</keyword>
<dbReference type="SUPFAM" id="SSF52374">
    <property type="entry name" value="Nucleotidylyl transferase"/>
    <property type="match status" value="1"/>
</dbReference>
<dbReference type="GO" id="GO:0005524">
    <property type="term" value="F:ATP binding"/>
    <property type="evidence" value="ECO:0007669"/>
    <property type="project" value="UniProtKB-KW"/>
</dbReference>
<dbReference type="PROSITE" id="PS00178">
    <property type="entry name" value="AA_TRNA_LIGASE_I"/>
    <property type="match status" value="1"/>
</dbReference>
<evidence type="ECO:0000256" key="3">
    <source>
        <dbReference type="ARBA" id="ARBA00022741"/>
    </source>
</evidence>
<evidence type="ECO:0000313" key="10">
    <source>
        <dbReference type="Proteomes" id="UP000826300"/>
    </source>
</evidence>
<proteinExistence type="inferred from homology"/>
<dbReference type="KEGG" id="nsm:JO391_06440"/>
<keyword evidence="2" id="KW-0479">Metal-binding</keyword>
<dbReference type="GO" id="GO:0005829">
    <property type="term" value="C:cytosol"/>
    <property type="evidence" value="ECO:0007669"/>
    <property type="project" value="TreeGrafter"/>
</dbReference>
<evidence type="ECO:0000259" key="8">
    <source>
        <dbReference type="Pfam" id="PF00749"/>
    </source>
</evidence>
<dbReference type="PANTHER" id="PTHR43311">
    <property type="entry name" value="GLUTAMATE--TRNA LIGASE"/>
    <property type="match status" value="1"/>
</dbReference>
<feature type="domain" description="Glutamyl/glutaminyl-tRNA synthetase class Ib catalytic" evidence="8">
    <location>
        <begin position="4"/>
        <end position="158"/>
    </location>
</feature>
<dbReference type="AlphaFoldDB" id="A0A8G1ECZ1"/>
<evidence type="ECO:0000256" key="6">
    <source>
        <dbReference type="ARBA" id="ARBA00023146"/>
    </source>
</evidence>
<dbReference type="EC" id="6.1.1.-" evidence="9"/>
<feature type="domain" description="Glutamyl/glutaminyl-tRNA synthetase class Ib catalytic" evidence="8">
    <location>
        <begin position="194"/>
        <end position="304"/>
    </location>
</feature>
<dbReference type="InterPro" id="IPR049940">
    <property type="entry name" value="GluQ/Sye"/>
</dbReference>
<dbReference type="GO" id="GO:0006424">
    <property type="term" value="P:glutamyl-tRNA aminoacylation"/>
    <property type="evidence" value="ECO:0007669"/>
    <property type="project" value="TreeGrafter"/>
</dbReference>
<evidence type="ECO:0000313" key="9">
    <source>
        <dbReference type="EMBL" id="QYZ71140.1"/>
    </source>
</evidence>
<keyword evidence="3 7" id="KW-0547">Nucleotide-binding</keyword>
<dbReference type="InterPro" id="IPR020058">
    <property type="entry name" value="Glu/Gln-tRNA-synth_Ib_cat-dom"/>
</dbReference>
<organism evidence="9 10">
    <name type="scientific">Neotabrizicola shimadae</name>
    <dbReference type="NCBI Taxonomy" id="2807096"/>
    <lineage>
        <taxon>Bacteria</taxon>
        <taxon>Pseudomonadati</taxon>
        <taxon>Pseudomonadota</taxon>
        <taxon>Alphaproteobacteria</taxon>
        <taxon>Rhodobacterales</taxon>
        <taxon>Paracoccaceae</taxon>
        <taxon>Neotabrizicola</taxon>
    </lineage>
</organism>
<keyword evidence="10" id="KW-1185">Reference proteome</keyword>
<evidence type="ECO:0000256" key="7">
    <source>
        <dbReference type="RuleBase" id="RU363037"/>
    </source>
</evidence>
<evidence type="ECO:0000256" key="2">
    <source>
        <dbReference type="ARBA" id="ARBA00022723"/>
    </source>
</evidence>
<dbReference type="InterPro" id="IPR000924">
    <property type="entry name" value="Glu/Gln-tRNA-synth"/>
</dbReference>
<keyword evidence="7" id="KW-0648">Protein biosynthesis</keyword>
<dbReference type="NCBIfam" id="NF004315">
    <property type="entry name" value="PRK05710.1-4"/>
    <property type="match status" value="1"/>
</dbReference>
<evidence type="ECO:0000256" key="5">
    <source>
        <dbReference type="ARBA" id="ARBA00022840"/>
    </source>
</evidence>
<evidence type="ECO:0000256" key="4">
    <source>
        <dbReference type="ARBA" id="ARBA00022833"/>
    </source>
</evidence>
<dbReference type="PANTHER" id="PTHR43311:SF1">
    <property type="entry name" value="GLUTAMYL-Q TRNA(ASP) SYNTHETASE"/>
    <property type="match status" value="1"/>
</dbReference>
<dbReference type="InterPro" id="IPR001412">
    <property type="entry name" value="aa-tRNA-synth_I_CS"/>
</dbReference>